<dbReference type="Gene3D" id="1.20.1250.20">
    <property type="entry name" value="MFS general substrate transporter like domains"/>
    <property type="match status" value="1"/>
</dbReference>
<feature type="non-terminal residue" evidence="7">
    <location>
        <position position="449"/>
    </location>
</feature>
<dbReference type="InterPro" id="IPR020846">
    <property type="entry name" value="MFS_dom"/>
</dbReference>
<evidence type="ECO:0000313" key="7">
    <source>
        <dbReference type="EMBL" id="KAB7493639.1"/>
    </source>
</evidence>
<dbReference type="InterPro" id="IPR005828">
    <property type="entry name" value="MFS_sugar_transport-like"/>
</dbReference>
<dbReference type="OrthoDB" id="2544694at2759"/>
<feature type="transmembrane region" description="Helical" evidence="5">
    <location>
        <begin position="425"/>
        <end position="445"/>
    </location>
</feature>
<evidence type="ECO:0000256" key="4">
    <source>
        <dbReference type="ARBA" id="ARBA00023136"/>
    </source>
</evidence>
<keyword evidence="3 5" id="KW-1133">Transmembrane helix</keyword>
<name>A0A5N5SJ47_9CRUS</name>
<feature type="transmembrane region" description="Helical" evidence="5">
    <location>
        <begin position="339"/>
        <end position="360"/>
    </location>
</feature>
<feature type="transmembrane region" description="Helical" evidence="5">
    <location>
        <begin position="401"/>
        <end position="419"/>
    </location>
</feature>
<dbReference type="PANTHER" id="PTHR24064">
    <property type="entry name" value="SOLUTE CARRIER FAMILY 22 MEMBER"/>
    <property type="match status" value="1"/>
</dbReference>
<reference evidence="7 8" key="1">
    <citation type="journal article" date="2019" name="PLoS Biol.">
        <title>Sex chromosomes control vertical transmission of feminizing Wolbachia symbionts in an isopod.</title>
        <authorList>
            <person name="Becking T."/>
            <person name="Chebbi M.A."/>
            <person name="Giraud I."/>
            <person name="Moumen B."/>
            <person name="Laverre T."/>
            <person name="Caubet Y."/>
            <person name="Peccoud J."/>
            <person name="Gilbert C."/>
            <person name="Cordaux R."/>
        </authorList>
    </citation>
    <scope>NUCLEOTIDE SEQUENCE [LARGE SCALE GENOMIC DNA]</scope>
    <source>
        <strain evidence="7">ANa2</strain>
        <tissue evidence="7">Whole body excluding digestive tract and cuticle</tissue>
    </source>
</reference>
<feature type="transmembrane region" description="Helical" evidence="5">
    <location>
        <begin position="145"/>
        <end position="168"/>
    </location>
</feature>
<evidence type="ECO:0000313" key="8">
    <source>
        <dbReference type="Proteomes" id="UP000326759"/>
    </source>
</evidence>
<comment type="caution">
    <text evidence="7">The sequence shown here is derived from an EMBL/GenBank/DDBJ whole genome shotgun (WGS) entry which is preliminary data.</text>
</comment>
<feature type="domain" description="Major facilitator superfamily (MFS) profile" evidence="6">
    <location>
        <begin position="20"/>
        <end position="449"/>
    </location>
</feature>
<evidence type="ECO:0000259" key="6">
    <source>
        <dbReference type="PROSITE" id="PS50850"/>
    </source>
</evidence>
<keyword evidence="4 5" id="KW-0472">Membrane</keyword>
<comment type="subcellular location">
    <subcellularLocation>
        <location evidence="1">Membrane</location>
        <topology evidence="1">Multi-pass membrane protein</topology>
    </subcellularLocation>
</comment>
<dbReference type="PROSITE" id="PS50850">
    <property type="entry name" value="MFS"/>
    <property type="match status" value="1"/>
</dbReference>
<feature type="transmembrane region" description="Helical" evidence="5">
    <location>
        <begin position="366"/>
        <end position="389"/>
    </location>
</feature>
<accession>A0A5N5SJ47</accession>
<dbReference type="GO" id="GO:0022857">
    <property type="term" value="F:transmembrane transporter activity"/>
    <property type="evidence" value="ECO:0007669"/>
    <property type="project" value="InterPro"/>
</dbReference>
<protein>
    <submittedName>
        <fullName evidence="7">Organic cation transporter protein</fullName>
    </submittedName>
</protein>
<dbReference type="GO" id="GO:0016020">
    <property type="term" value="C:membrane"/>
    <property type="evidence" value="ECO:0007669"/>
    <property type="project" value="UniProtKB-SubCell"/>
</dbReference>
<evidence type="ECO:0000256" key="3">
    <source>
        <dbReference type="ARBA" id="ARBA00022989"/>
    </source>
</evidence>
<dbReference type="Proteomes" id="UP000326759">
    <property type="component" value="Unassembled WGS sequence"/>
</dbReference>
<sequence length="449" mass="50294">MALSDFDDILIILGLGKWNLLYYISFGLYAFTIASFILAFSYVTPSVQFACDMSLVTEPVSVIEQCTYVISQNETYNVTTEELQEKCTSWIYNDTYFENTLTSEFNLVCDDAYLRPIFQTVITVGGFVGTPINGYLSDKYGRRTLMLIASVIAIFSVLISTLATNLIVILVLRFFTGLTTFPAIQTGFTICLEACEPRLRTGLGMFLGLPWAFGTIWWGALGYMIKDWRWLLRVSTIPGYLCLALLVIISESPRWLIVSGSHAQALKAIRRAGKWNKVTLPSNAELMTRMHAIQKSSRKQSITEEKIGNIKLNLKSRILNHIKQVFVLFSTPELRKITILMYIAFVVSSLVFYGLSFSAINFKLDPFMYMIVGGLMEIPAYSLVVPIIVKTGMIPFTSGSYFICGITILILAFIPSEVFPTEVRMQGLGTSAFFSTIGSIIAPYITELL</sequence>
<evidence type="ECO:0000256" key="2">
    <source>
        <dbReference type="ARBA" id="ARBA00022692"/>
    </source>
</evidence>
<dbReference type="AlphaFoldDB" id="A0A5N5SJ47"/>
<gene>
    <name evidence="7" type="primary">Orct_7</name>
    <name evidence="7" type="ORF">Anas_03059</name>
</gene>
<feature type="transmembrane region" description="Helical" evidence="5">
    <location>
        <begin position="20"/>
        <end position="43"/>
    </location>
</feature>
<dbReference type="Pfam" id="PF00083">
    <property type="entry name" value="Sugar_tr"/>
    <property type="match status" value="1"/>
</dbReference>
<keyword evidence="8" id="KW-1185">Reference proteome</keyword>
<keyword evidence="2 5" id="KW-0812">Transmembrane</keyword>
<feature type="transmembrane region" description="Helical" evidence="5">
    <location>
        <begin position="230"/>
        <end position="249"/>
    </location>
</feature>
<feature type="transmembrane region" description="Helical" evidence="5">
    <location>
        <begin position="204"/>
        <end position="224"/>
    </location>
</feature>
<evidence type="ECO:0000256" key="1">
    <source>
        <dbReference type="ARBA" id="ARBA00004141"/>
    </source>
</evidence>
<dbReference type="EMBL" id="SEYY01025167">
    <property type="protein sequence ID" value="KAB7493639.1"/>
    <property type="molecule type" value="Genomic_DNA"/>
</dbReference>
<evidence type="ECO:0000256" key="5">
    <source>
        <dbReference type="SAM" id="Phobius"/>
    </source>
</evidence>
<dbReference type="SUPFAM" id="SSF103473">
    <property type="entry name" value="MFS general substrate transporter"/>
    <property type="match status" value="1"/>
</dbReference>
<dbReference type="InterPro" id="IPR036259">
    <property type="entry name" value="MFS_trans_sf"/>
</dbReference>
<organism evidence="7 8">
    <name type="scientific">Armadillidium nasatum</name>
    <dbReference type="NCBI Taxonomy" id="96803"/>
    <lineage>
        <taxon>Eukaryota</taxon>
        <taxon>Metazoa</taxon>
        <taxon>Ecdysozoa</taxon>
        <taxon>Arthropoda</taxon>
        <taxon>Crustacea</taxon>
        <taxon>Multicrustacea</taxon>
        <taxon>Malacostraca</taxon>
        <taxon>Eumalacostraca</taxon>
        <taxon>Peracarida</taxon>
        <taxon>Isopoda</taxon>
        <taxon>Oniscidea</taxon>
        <taxon>Crinocheta</taxon>
        <taxon>Armadillidiidae</taxon>
        <taxon>Armadillidium</taxon>
    </lineage>
</organism>
<proteinExistence type="predicted"/>